<evidence type="ECO:0000313" key="3">
    <source>
        <dbReference type="Proteomes" id="UP000438699"/>
    </source>
</evidence>
<organism evidence="2 3">
    <name type="scientific">Pseudodesulfovibrio senegalensis</name>
    <dbReference type="NCBI Taxonomy" id="1721087"/>
    <lineage>
        <taxon>Bacteria</taxon>
        <taxon>Pseudomonadati</taxon>
        <taxon>Thermodesulfobacteriota</taxon>
        <taxon>Desulfovibrionia</taxon>
        <taxon>Desulfovibrionales</taxon>
        <taxon>Desulfovibrionaceae</taxon>
    </lineage>
</organism>
<gene>
    <name evidence="2" type="ORF">F8A88_13945</name>
</gene>
<reference evidence="2 3" key="1">
    <citation type="journal article" date="2017" name="Int. J. Syst. Evol. Microbiol.">
        <title>Desulfovibrio senegalensis sp. nov., a mesophilic sulfate reducer isolated from marine sediment.</title>
        <authorList>
            <person name="Thioye A."/>
            <person name="Gam Z.B.A."/>
            <person name="Mbengue M."/>
            <person name="Cayol J.L."/>
            <person name="Joseph-Bartoli M."/>
            <person name="Toure-Kane C."/>
            <person name="Labat M."/>
        </authorList>
    </citation>
    <scope>NUCLEOTIDE SEQUENCE [LARGE SCALE GENOMIC DNA]</scope>
    <source>
        <strain evidence="2 3">DSM 101509</strain>
    </source>
</reference>
<protein>
    <submittedName>
        <fullName evidence="2">Toprim domain-containing protein</fullName>
    </submittedName>
</protein>
<accession>A0A6N6MZX2</accession>
<dbReference type="CDD" id="cd01029">
    <property type="entry name" value="TOPRIM_primases"/>
    <property type="match status" value="1"/>
</dbReference>
<sequence length="255" mass="27760">MPAKKDFCFGVVRRFPFGFLELSRASRISLLYHRSPSPRPWPRFTGRTLSRSSTVLADPGVYGYGVKVNDRNELLVPGRDVEGFIHTLQTVNQDGKFFVAGSRKTGTFHTIDPDRTMGNPQTPILIAEGYATAASVHMAIGEPVHAAFDAGNLKHVAEALHGKYPDRSVVILSDNDHQQSGNPGVTKAQAAARAVGGQFVVPLFSDAEKAKGLTDFNDLHATRGLEAVRKQLEPVLQKVRGKGLEQQEDGLAMSL</sequence>
<dbReference type="InterPro" id="IPR006171">
    <property type="entry name" value="TOPRIM_dom"/>
</dbReference>
<evidence type="ECO:0000259" key="1">
    <source>
        <dbReference type="Pfam" id="PF13362"/>
    </source>
</evidence>
<dbReference type="AlphaFoldDB" id="A0A6N6MZX2"/>
<dbReference type="EMBL" id="WAIE01000007">
    <property type="protein sequence ID" value="KAB1440347.1"/>
    <property type="molecule type" value="Genomic_DNA"/>
</dbReference>
<proteinExistence type="predicted"/>
<dbReference type="Proteomes" id="UP000438699">
    <property type="component" value="Unassembled WGS sequence"/>
</dbReference>
<dbReference type="Pfam" id="PF13362">
    <property type="entry name" value="Toprim_3"/>
    <property type="match status" value="1"/>
</dbReference>
<dbReference type="OrthoDB" id="9792687at2"/>
<feature type="domain" description="Toprim" evidence="1">
    <location>
        <begin position="124"/>
        <end position="224"/>
    </location>
</feature>
<name>A0A6N6MZX2_9BACT</name>
<comment type="caution">
    <text evidence="2">The sequence shown here is derived from an EMBL/GenBank/DDBJ whole genome shotgun (WGS) entry which is preliminary data.</text>
</comment>
<dbReference type="InterPro" id="IPR034154">
    <property type="entry name" value="TOPRIM_DnaG/twinkle"/>
</dbReference>
<keyword evidence="3" id="KW-1185">Reference proteome</keyword>
<evidence type="ECO:0000313" key="2">
    <source>
        <dbReference type="EMBL" id="KAB1440347.1"/>
    </source>
</evidence>